<comment type="caution">
    <text evidence="2">The sequence shown here is derived from an EMBL/GenBank/DDBJ whole genome shotgun (WGS) entry which is preliminary data.</text>
</comment>
<accession>A0A2P6MSQ8</accession>
<evidence type="ECO:0000313" key="3">
    <source>
        <dbReference type="Proteomes" id="UP000241769"/>
    </source>
</evidence>
<dbReference type="Proteomes" id="UP000241769">
    <property type="component" value="Unassembled WGS sequence"/>
</dbReference>
<protein>
    <submittedName>
        <fullName evidence="2">Uncharacterized protein</fullName>
    </submittedName>
</protein>
<keyword evidence="3" id="KW-1185">Reference proteome</keyword>
<name>A0A2P6MSQ8_9EUKA</name>
<dbReference type="AlphaFoldDB" id="A0A2P6MSQ8"/>
<reference evidence="2 3" key="1">
    <citation type="journal article" date="2018" name="Genome Biol. Evol.">
        <title>Multiple Roots of Fruiting Body Formation in Amoebozoa.</title>
        <authorList>
            <person name="Hillmann F."/>
            <person name="Forbes G."/>
            <person name="Novohradska S."/>
            <person name="Ferling I."/>
            <person name="Riege K."/>
            <person name="Groth M."/>
            <person name="Westermann M."/>
            <person name="Marz M."/>
            <person name="Spaller T."/>
            <person name="Winckler T."/>
            <person name="Schaap P."/>
            <person name="Glockner G."/>
        </authorList>
    </citation>
    <scope>NUCLEOTIDE SEQUENCE [LARGE SCALE GENOMIC DNA]</scope>
    <source>
        <strain evidence="2 3">Jena</strain>
    </source>
</reference>
<gene>
    <name evidence="2" type="ORF">PROFUN_16042</name>
</gene>
<proteinExistence type="predicted"/>
<feature type="non-terminal residue" evidence="2">
    <location>
        <position position="1"/>
    </location>
</feature>
<organism evidence="2 3">
    <name type="scientific">Planoprotostelium fungivorum</name>
    <dbReference type="NCBI Taxonomy" id="1890364"/>
    <lineage>
        <taxon>Eukaryota</taxon>
        <taxon>Amoebozoa</taxon>
        <taxon>Evosea</taxon>
        <taxon>Variosea</taxon>
        <taxon>Cavosteliida</taxon>
        <taxon>Cavosteliaceae</taxon>
        <taxon>Planoprotostelium</taxon>
    </lineage>
</organism>
<evidence type="ECO:0000256" key="1">
    <source>
        <dbReference type="SAM" id="MobiDB-lite"/>
    </source>
</evidence>
<sequence length="121" mass="14475">QMRSLAGAGFSHRLKVVIPSKYFQVSSVLVSLEPTTLLDCISHRSIVYTKRGPKSLSYLPPFPRKMRQESIEEEERTQERKKRQEEQRREERWEGTLREEMRKNGRETEGEVKVEERREQR</sequence>
<dbReference type="EMBL" id="MDYQ01000442">
    <property type="protein sequence ID" value="PRP74742.1"/>
    <property type="molecule type" value="Genomic_DNA"/>
</dbReference>
<evidence type="ECO:0000313" key="2">
    <source>
        <dbReference type="EMBL" id="PRP74742.1"/>
    </source>
</evidence>
<feature type="region of interest" description="Disordered" evidence="1">
    <location>
        <begin position="52"/>
        <end position="121"/>
    </location>
</feature>
<feature type="compositionally biased region" description="Basic and acidic residues" evidence="1">
    <location>
        <begin position="82"/>
        <end position="121"/>
    </location>
</feature>
<dbReference type="InParanoid" id="A0A2P6MSQ8"/>